<dbReference type="VEuPathDB" id="FungiDB:NEUTE1DRAFT_149300"/>
<feature type="compositionally biased region" description="Basic and acidic residues" evidence="3">
    <location>
        <begin position="1150"/>
        <end position="1163"/>
    </location>
</feature>
<evidence type="ECO:0000313" key="5">
    <source>
        <dbReference type="EMBL" id="EGO51551.1"/>
    </source>
</evidence>
<dbReference type="PANTHER" id="PTHR32083">
    <property type="entry name" value="CILIA AND FLAGELLA-ASSOCIATED PROTEIN 58-RELATED"/>
    <property type="match status" value="1"/>
</dbReference>
<feature type="region of interest" description="Disordered" evidence="3">
    <location>
        <begin position="596"/>
        <end position="667"/>
    </location>
</feature>
<feature type="compositionally biased region" description="Polar residues" evidence="3">
    <location>
        <begin position="273"/>
        <end position="284"/>
    </location>
</feature>
<dbReference type="RefSeq" id="XP_009855189.1">
    <property type="nucleotide sequence ID" value="XM_009856887.1"/>
</dbReference>
<feature type="region of interest" description="Disordered" evidence="3">
    <location>
        <begin position="1036"/>
        <end position="1193"/>
    </location>
</feature>
<feature type="signal peptide" evidence="4">
    <location>
        <begin position="1"/>
        <end position="30"/>
    </location>
</feature>
<keyword evidence="4" id="KW-0732">Signal</keyword>
<dbReference type="Proteomes" id="UP000008065">
    <property type="component" value="Unassembled WGS sequence"/>
</dbReference>
<feature type="coiled-coil region" evidence="2">
    <location>
        <begin position="2120"/>
        <end position="2147"/>
    </location>
</feature>
<feature type="compositionally biased region" description="Basic and acidic residues" evidence="3">
    <location>
        <begin position="1491"/>
        <end position="1505"/>
    </location>
</feature>
<feature type="coiled-coil region" evidence="2">
    <location>
        <begin position="1758"/>
        <end position="1785"/>
    </location>
</feature>
<dbReference type="GeneID" id="20827087"/>
<feature type="region of interest" description="Disordered" evidence="3">
    <location>
        <begin position="312"/>
        <end position="482"/>
    </location>
</feature>
<feature type="region of interest" description="Disordered" evidence="3">
    <location>
        <begin position="933"/>
        <end position="964"/>
    </location>
</feature>
<feature type="compositionally biased region" description="Basic and acidic residues" evidence="3">
    <location>
        <begin position="1296"/>
        <end position="1306"/>
    </location>
</feature>
<dbReference type="GO" id="GO:0005856">
    <property type="term" value="C:cytoskeleton"/>
    <property type="evidence" value="ECO:0007669"/>
    <property type="project" value="TreeGrafter"/>
</dbReference>
<dbReference type="EMBL" id="GL891382">
    <property type="protein sequence ID" value="EGO51551.1"/>
    <property type="molecule type" value="Genomic_DNA"/>
</dbReference>
<protein>
    <recommendedName>
        <fullName evidence="7">Myosin class II heavy chain</fullName>
    </recommendedName>
</protein>
<feature type="chain" id="PRO_5003380818" description="Myosin class II heavy chain" evidence="4">
    <location>
        <begin position="31"/>
        <end position="2438"/>
    </location>
</feature>
<feature type="compositionally biased region" description="Polar residues" evidence="3">
    <location>
        <begin position="2267"/>
        <end position="2279"/>
    </location>
</feature>
<feature type="compositionally biased region" description="Low complexity" evidence="3">
    <location>
        <begin position="331"/>
        <end position="341"/>
    </location>
</feature>
<dbReference type="OrthoDB" id="1293114at2759"/>
<feature type="coiled-coil region" evidence="2">
    <location>
        <begin position="1874"/>
        <end position="2076"/>
    </location>
</feature>
<evidence type="ECO:0000256" key="1">
    <source>
        <dbReference type="ARBA" id="ARBA00023054"/>
    </source>
</evidence>
<keyword evidence="1 2" id="KW-0175">Coiled coil</keyword>
<feature type="compositionally biased region" description="Polar residues" evidence="3">
    <location>
        <begin position="2382"/>
        <end position="2397"/>
    </location>
</feature>
<feature type="compositionally biased region" description="Pro residues" evidence="3">
    <location>
        <begin position="623"/>
        <end position="632"/>
    </location>
</feature>
<gene>
    <name evidence="5" type="ORF">NEUTE1DRAFT_149300</name>
</gene>
<evidence type="ECO:0000256" key="4">
    <source>
        <dbReference type="SAM" id="SignalP"/>
    </source>
</evidence>
<feature type="compositionally biased region" description="Polar residues" evidence="3">
    <location>
        <begin position="1166"/>
        <end position="1184"/>
    </location>
</feature>
<feature type="region of interest" description="Disordered" evidence="3">
    <location>
        <begin position="515"/>
        <end position="555"/>
    </location>
</feature>
<feature type="compositionally biased region" description="Polar residues" evidence="3">
    <location>
        <begin position="2343"/>
        <end position="2366"/>
    </location>
</feature>
<accession>F8MY69</accession>
<feature type="coiled-coil region" evidence="2">
    <location>
        <begin position="2187"/>
        <end position="2214"/>
    </location>
</feature>
<feature type="compositionally biased region" description="Polar residues" evidence="3">
    <location>
        <begin position="381"/>
        <end position="404"/>
    </location>
</feature>
<feature type="region of interest" description="Disordered" evidence="3">
    <location>
        <begin position="1264"/>
        <end position="1314"/>
    </location>
</feature>
<dbReference type="PANTHER" id="PTHR32083:SF0">
    <property type="entry name" value="CILIA AND FLAGELLA-ASSOCIATED PROTEIN 58"/>
    <property type="match status" value="1"/>
</dbReference>
<dbReference type="HOGENOM" id="CLU_001004_0_0_1"/>
<feature type="compositionally biased region" description="Low complexity" evidence="3">
    <location>
        <begin position="1120"/>
        <end position="1138"/>
    </location>
</feature>
<feature type="compositionally biased region" description="Acidic residues" evidence="3">
    <location>
        <begin position="240"/>
        <end position="252"/>
    </location>
</feature>
<feature type="compositionally biased region" description="Polar residues" evidence="3">
    <location>
        <begin position="1037"/>
        <end position="1046"/>
    </location>
</feature>
<feature type="compositionally biased region" description="Basic residues" evidence="3">
    <location>
        <begin position="360"/>
        <end position="370"/>
    </location>
</feature>
<reference evidence="6" key="1">
    <citation type="journal article" date="2011" name="Genetics">
        <title>Massive changes in genome architecture accompany the transition to self-fertility in the filamentous fungus Neurospora tetrasperma.</title>
        <authorList>
            <person name="Ellison C.E."/>
            <person name="Stajich J.E."/>
            <person name="Jacobson D.J."/>
            <person name="Natvig D.O."/>
            <person name="Lapidus A."/>
            <person name="Foster B."/>
            <person name="Aerts A."/>
            <person name="Riley R."/>
            <person name="Lindquist E.A."/>
            <person name="Grigoriev I.V."/>
            <person name="Taylor J.W."/>
        </authorList>
    </citation>
    <scope>NUCLEOTIDE SEQUENCE [LARGE SCALE GENOMIC DNA]</scope>
    <source>
        <strain evidence="6">FGSC 2508 / P0657</strain>
    </source>
</reference>
<feature type="region of interest" description="Disordered" evidence="3">
    <location>
        <begin position="779"/>
        <end position="801"/>
    </location>
</feature>
<feature type="region of interest" description="Disordered" evidence="3">
    <location>
        <begin position="211"/>
        <end position="284"/>
    </location>
</feature>
<evidence type="ECO:0008006" key="7">
    <source>
        <dbReference type="Google" id="ProtNLM"/>
    </source>
</evidence>
<feature type="compositionally biased region" description="Polar residues" evidence="3">
    <location>
        <begin position="607"/>
        <end position="619"/>
    </location>
</feature>
<proteinExistence type="predicted"/>
<feature type="region of interest" description="Disordered" evidence="3">
    <location>
        <begin position="2267"/>
        <end position="2438"/>
    </location>
</feature>
<dbReference type="KEGG" id="nte:NEUTE1DRAFT149300"/>
<evidence type="ECO:0000256" key="2">
    <source>
        <dbReference type="SAM" id="Coils"/>
    </source>
</evidence>
<feature type="region of interest" description="Disordered" evidence="3">
    <location>
        <begin position="816"/>
        <end position="918"/>
    </location>
</feature>
<feature type="compositionally biased region" description="Polar residues" evidence="3">
    <location>
        <begin position="845"/>
        <end position="858"/>
    </location>
</feature>
<feature type="compositionally biased region" description="Polar residues" evidence="3">
    <location>
        <begin position="934"/>
        <end position="945"/>
    </location>
</feature>
<name>F8MY69_NEUT8</name>
<feature type="compositionally biased region" description="Low complexity" evidence="3">
    <location>
        <begin position="644"/>
        <end position="662"/>
    </location>
</feature>
<feature type="region of interest" description="Disordered" evidence="3">
    <location>
        <begin position="1488"/>
        <end position="1527"/>
    </location>
</feature>
<feature type="compositionally biased region" description="Low complexity" evidence="3">
    <location>
        <begin position="169"/>
        <end position="184"/>
    </location>
</feature>
<sequence length="2438" mass="268287">MKKPTQHLRTTTTTTAILFLVLSSYATVFAASPDSPTLEDTLHAELDFAFNLPRQVSTGQELDSFFHTANFLGEASPQPIVFSGNPSRPFEVNGETFPDFATAASRVCDNQKNACADTANDENKKTSFGVSDCDKQRGIPKTSSLKSSPRTPPPAAVAQDGIKNYFRHPSGSPTSPALSSASTAQGEASPELPPLPVPRLPLRVQGLLRTPPTISVNEDEVDGSRWGSPYPPNLRIENSSSDDEEDDDDSESERDPIHTLALQTRFLRPAPPTQQDNTSESRSSFISGAATVLANRARRLVHGITEDWIRQHTAHGSEREKLHWLSDGTGDSENSSLSDSFSGDEDTAWLGDHLLTPRADRRRSSRRSSRQRQESQGALKKQSSTDTLRQSRLVSRQASKSDMASPNERASPPDVTMASDRAPSVSPFPERTPSTSQSVGATKPEDASSMNIPKGEPVAPSTPSKPAPKRTSTLAVSPRMKKKVPWKGKSVMILIPKDDERGQPGKAPIPLSESEVQARMRSWQQQGHDISGFDLEPPKTANQESTSQSRGSWPDFDDLIQERQERSWKVLLPDLNAWKRYVDELTEAKLRALGVSLGDDEPPQPSVSPATSMSRQPSVANYPPLPFSPPLPTSSAASGGGLPGFPFHGLGPSPTSPGLPAGMSPASFTSKYNPRASISIPSPHAWSQQMMMQQHGHRMGSPSLANLNAMMSPSSPFSPDGGLFSPMGHMGHMSHHRHQSLQLPMFQHPPQHQLQHQFAPPPRASPRLQDLHEIVEEEPAQDSVRAPEAGLLPHHNPGDDLQREIDEAEYHLEEQMRSQLENDQDYSPHREEHTIPPVNPHARDSSVNFAPQQPQFGASSDGLVLHHPRPHSRGHSLSQKYFTEEDISNSGGGFRPSLQPIDGPAAEDDEIETNPSNLGTPIQALEFQKMMHQHTLSNASSSWSTGKPAVGPAPKHASHGSKSSLSKLNVEAPEFKYNPNSTFTPQFTPQVATFSAATSHFAASAPTTGAINPTASVFSPTQSEFGLKFRPDAPAFTPNSFATPTANPAVESDAKPESSAVDAGDQEKAEIVSSAEESKAIPILPPNKEAQTEEERYEAEGQFDGVTFTKLDHHNVELDSVAPAASETAESSTPVAESRPNKDEEEDLPIEEKSFDESTHGHPDMTLSSTMASETTDTQATVSPLEQAADPMSLNWTVSELKDPNPFSDDAATHGHKKSLSATASAFVPGISTWPMEVTDVATGSSQQPPQQTPVVEVAEVDHTEKVPAEPDVVTVPSKPTKGLAASRWAPKPPPPRREGSKKKESMSITTTAEPSFDDIDAVMRHLSANPDMGIKKPTDSGGQTQWHQPNPTHPIPLEAVADSSSYRQAEDHSRSPSPAPRKYTGLPLQPSQPIPTTELEDPFLDPPTSAQLIEGPVQRLNGSEDVPVSDWNGDFTEDEQEKLESRVTFFNGQVNEVVGGILDSRLGPLEQTLDTIKHSLAAISRRAVSNRRDVRSASAEVRDSDADDEDDDLPTTRRSISPRRDRKMEQIKVAVMEALASQQRTRPTSSSAKSTFGDRPDILQALEELKAQITQPKVSSVGSDDIKKIVEEVVHNRLEPAVDQAKEAQVTDLQARVLELEERLRSQEAKVETEIAARRAAEDRASDLTRELQSAATKIEVEMMNKSALNQRIADLENHSHQFEEQAEKEQKGRRAAEDKLAEVQRQLKLTTEEESRLKKEVDEKDHKIRAIEAANNKVAMRLTQLEAGTEHTQKSRSEAQNRINMLDNDLRTARQEARHWRSEADRVSELAKRRDADLSKALDENKALHKLIDTLGTQVQENERVRDSWRTKFLALQDEMAHAARQITEENARRAKKEQTLIARQEVLDAKLQAEARTRERIETELERLEMNERQGMRAVAECKRLELLLAEMRTENHKLQQSALRFKAEFQEARESAAREITRTRNAMQAEVEQANHQVNAVRRELEDELNRLRSQMDQVKLDADTAKAQHDMLLEEAQNSKKTELDELMRKHQNEVEDLQARYERQLSNTTEDAQRTEKNLLDRLSIETSKAQHLQDKLLHVEEKLEIAKEAARAAAQAAKASVAGTPADPAVSKSTPNDVPPSERISPQALRESIMVLQEQLQARELRIEELEQQLEKADPEAETKISKRDDEIIWLRELLAVRHSDLQDIIGALSSDNYDKDAVRDAAIRLKANLQMEEQERERAMNGGSAINLPNIAATIREAATPRVAQAVGPLAAAWGNWRKGKDLPAFGSLSSVLSASPAQSRNVTPSKPASGFLGGNPTPLTSGSAGLRKASHASVSTGRSTAEAQQQPQPTAFSATGRRFTPQELSKRALRQNQQQQRSRGPSTASMHIQQPQQVAEEETSERELLEVSISPSPDPSTLSFAQAQQHRRNISSPMMAPPMTRSGGMYDSDASPVEDFDDDGFFEDD</sequence>
<feature type="compositionally biased region" description="Basic and acidic residues" evidence="3">
    <location>
        <begin position="312"/>
        <end position="324"/>
    </location>
</feature>
<evidence type="ECO:0000313" key="6">
    <source>
        <dbReference type="Proteomes" id="UP000008065"/>
    </source>
</evidence>
<feature type="region of interest" description="Disordered" evidence="3">
    <location>
        <begin position="1682"/>
        <end position="1701"/>
    </location>
</feature>
<feature type="region of interest" description="Disordered" evidence="3">
    <location>
        <begin position="121"/>
        <end position="198"/>
    </location>
</feature>
<organism evidence="5 6">
    <name type="scientific">Neurospora tetrasperma (strain FGSC 2508 / ATCC MYA-4615 / P0657)</name>
    <dbReference type="NCBI Taxonomy" id="510951"/>
    <lineage>
        <taxon>Eukaryota</taxon>
        <taxon>Fungi</taxon>
        <taxon>Dikarya</taxon>
        <taxon>Ascomycota</taxon>
        <taxon>Pezizomycotina</taxon>
        <taxon>Sordariomycetes</taxon>
        <taxon>Sordariomycetidae</taxon>
        <taxon>Sordariales</taxon>
        <taxon>Sordariaceae</taxon>
        <taxon>Neurospora</taxon>
    </lineage>
</organism>
<feature type="region of interest" description="Disordered" evidence="3">
    <location>
        <begin position="2086"/>
        <end position="2109"/>
    </location>
</feature>
<keyword evidence="6" id="KW-1185">Reference proteome</keyword>
<evidence type="ECO:0000256" key="3">
    <source>
        <dbReference type="SAM" id="MobiDB-lite"/>
    </source>
</evidence>
<feature type="region of interest" description="Disordered" evidence="3">
    <location>
        <begin position="1330"/>
        <end position="1411"/>
    </location>
</feature>
<feature type="compositionally biased region" description="Polar residues" evidence="3">
    <location>
        <begin position="1341"/>
        <end position="1351"/>
    </location>
</feature>
<feature type="compositionally biased region" description="Acidic residues" evidence="3">
    <location>
        <begin position="2425"/>
        <end position="2438"/>
    </location>
</feature>
<feature type="compositionally biased region" description="Polar residues" evidence="3">
    <location>
        <begin position="540"/>
        <end position="551"/>
    </location>
</feature>
<feature type="compositionally biased region" description="Polar residues" evidence="3">
    <location>
        <begin position="2305"/>
        <end position="2316"/>
    </location>
</feature>